<keyword evidence="4" id="KW-1185">Reference proteome</keyword>
<reference evidence="3 4" key="1">
    <citation type="submission" date="2012-05" db="EMBL/GenBank/DDBJ databases">
        <authorList>
            <person name="Weinstock G."/>
            <person name="Sodergren E."/>
            <person name="Lobos E.A."/>
            <person name="Fulton L."/>
            <person name="Fulton R."/>
            <person name="Courtney L."/>
            <person name="Fronick C."/>
            <person name="O'Laughlin M."/>
            <person name="Godfrey J."/>
            <person name="Wilson R.M."/>
            <person name="Miner T."/>
            <person name="Farmer C."/>
            <person name="Delehaunty K."/>
            <person name="Cordes M."/>
            <person name="Minx P."/>
            <person name="Tomlinson C."/>
            <person name="Chen J."/>
            <person name="Wollam A."/>
            <person name="Pepin K.H."/>
            <person name="Bhonagiri V."/>
            <person name="Zhang X."/>
            <person name="Suruliraj S."/>
            <person name="Warren W."/>
            <person name="Mitreva M."/>
            <person name="Mardis E.R."/>
            <person name="Wilson R.K."/>
        </authorList>
    </citation>
    <scope>NUCLEOTIDE SEQUENCE [LARGE SCALE GENOMIC DNA]</scope>
    <source>
        <strain evidence="3 4">F0235</strain>
    </source>
</reference>
<feature type="compositionally biased region" description="Gly residues" evidence="1">
    <location>
        <begin position="171"/>
        <end position="181"/>
    </location>
</feature>
<sequence>MANPKLAPGEHILVNVTATMRAMLFPTLELLLITGLGWMIIGYFDRIPTYDELGVQTGLTLSVQGRNMLVVAWMVLGFLRFVLPLVRACRSRLVVTTSRVLLRAPGLTTSLDTIPLVGIYNASRRGNHLIVNTHGFGPILIRNMPRTKKIAQTINDAIAVAHHNAAGQVGGGYGGSDGPAGGPQYPNRYQPLR</sequence>
<dbReference type="Proteomes" id="UP000010445">
    <property type="component" value="Unassembled WGS sequence"/>
</dbReference>
<dbReference type="EMBL" id="AMEM01000044">
    <property type="protein sequence ID" value="EKX87414.1"/>
    <property type="molecule type" value="Genomic_DNA"/>
</dbReference>
<dbReference type="AlphaFoldDB" id="L1M8V5"/>
<protein>
    <recommendedName>
        <fullName evidence="5">DUF304 domain-containing protein</fullName>
    </recommendedName>
</protein>
<feature type="transmembrane region" description="Helical" evidence="2">
    <location>
        <begin position="64"/>
        <end position="83"/>
    </location>
</feature>
<dbReference type="PATRIC" id="fig|1035195.3.peg.2454"/>
<gene>
    <name evidence="3" type="ORF">HMPREF9997_02740</name>
</gene>
<evidence type="ECO:0000313" key="3">
    <source>
        <dbReference type="EMBL" id="EKX87414.1"/>
    </source>
</evidence>
<dbReference type="eggNOG" id="COG3428">
    <property type="taxonomic scope" value="Bacteria"/>
</dbReference>
<evidence type="ECO:0000256" key="1">
    <source>
        <dbReference type="SAM" id="MobiDB-lite"/>
    </source>
</evidence>
<keyword evidence="2" id="KW-1133">Transmembrane helix</keyword>
<dbReference type="HOGENOM" id="CLU_115313_0_0_11"/>
<evidence type="ECO:0008006" key="5">
    <source>
        <dbReference type="Google" id="ProtNLM"/>
    </source>
</evidence>
<accession>L1M8V5</accession>
<keyword evidence="2" id="KW-0472">Membrane</keyword>
<feature type="transmembrane region" description="Helical" evidence="2">
    <location>
        <begin position="22"/>
        <end position="44"/>
    </location>
</feature>
<feature type="region of interest" description="Disordered" evidence="1">
    <location>
        <begin position="171"/>
        <end position="193"/>
    </location>
</feature>
<name>L1M8V5_9CORY</name>
<dbReference type="OrthoDB" id="4413216at2"/>
<organism evidence="3 4">
    <name type="scientific">Corynebacterium durum F0235</name>
    <dbReference type="NCBI Taxonomy" id="1035195"/>
    <lineage>
        <taxon>Bacteria</taxon>
        <taxon>Bacillati</taxon>
        <taxon>Actinomycetota</taxon>
        <taxon>Actinomycetes</taxon>
        <taxon>Mycobacteriales</taxon>
        <taxon>Corynebacteriaceae</taxon>
        <taxon>Corynebacterium</taxon>
    </lineage>
</organism>
<dbReference type="GeneID" id="84896217"/>
<evidence type="ECO:0000313" key="4">
    <source>
        <dbReference type="Proteomes" id="UP000010445"/>
    </source>
</evidence>
<proteinExistence type="predicted"/>
<dbReference type="RefSeq" id="WP_006062543.1">
    <property type="nucleotide sequence ID" value="NZ_KB290826.1"/>
</dbReference>
<comment type="caution">
    <text evidence="3">The sequence shown here is derived from an EMBL/GenBank/DDBJ whole genome shotgun (WGS) entry which is preliminary data.</text>
</comment>
<keyword evidence="2" id="KW-0812">Transmembrane</keyword>
<dbReference type="STRING" id="1035195.HMPREF9997_02740"/>
<evidence type="ECO:0000256" key="2">
    <source>
        <dbReference type="SAM" id="Phobius"/>
    </source>
</evidence>